<dbReference type="GO" id="GO:0016639">
    <property type="term" value="F:oxidoreductase activity, acting on the CH-NH2 group of donors, NAD or NADP as acceptor"/>
    <property type="evidence" value="ECO:0007669"/>
    <property type="project" value="InterPro"/>
</dbReference>
<protein>
    <submittedName>
        <fullName evidence="1">Leucine dehydrogenase like protein</fullName>
    </submittedName>
</protein>
<dbReference type="AlphaFoldDB" id="A0A8T0EY11"/>
<dbReference type="PANTHER" id="PTHR42722:SF1">
    <property type="entry name" value="VALINE DEHYDROGENASE"/>
    <property type="match status" value="1"/>
</dbReference>
<dbReference type="Gene3D" id="3.40.50.10860">
    <property type="entry name" value="Leucine Dehydrogenase, chain A, domain 1"/>
    <property type="match status" value="1"/>
</dbReference>
<gene>
    <name evidence="1" type="ORF">HNY73_012007</name>
</gene>
<dbReference type="SUPFAM" id="SSF53223">
    <property type="entry name" value="Aminoacid dehydrogenase-like, N-terminal domain"/>
    <property type="match status" value="1"/>
</dbReference>
<dbReference type="InterPro" id="IPR016211">
    <property type="entry name" value="Glu/Phe/Leu/Val/Trp_DH_bac/arc"/>
</dbReference>
<organism evidence="1 2">
    <name type="scientific">Argiope bruennichi</name>
    <name type="common">Wasp spider</name>
    <name type="synonym">Aranea bruennichi</name>
    <dbReference type="NCBI Taxonomy" id="94029"/>
    <lineage>
        <taxon>Eukaryota</taxon>
        <taxon>Metazoa</taxon>
        <taxon>Ecdysozoa</taxon>
        <taxon>Arthropoda</taxon>
        <taxon>Chelicerata</taxon>
        <taxon>Arachnida</taxon>
        <taxon>Araneae</taxon>
        <taxon>Araneomorphae</taxon>
        <taxon>Entelegynae</taxon>
        <taxon>Araneoidea</taxon>
        <taxon>Araneidae</taxon>
        <taxon>Argiope</taxon>
    </lineage>
</organism>
<name>A0A8T0EY11_ARGBR</name>
<sequence>MALANLKYLSRLHSCLKNCPTLSTICNTYHLRECDVVRNICSTVCNFHRTAHKETSSFKNESRRTGKVHSFRKYSSEAEKSLLSACPTTFVDFLKSKKITRCFFAWNDTSKKVEASHPELKEIEDWLNDPDNSYFQQHEAVFLSVGMRSSCLLGAFLWRLDRGQAHGGIRMTPFTSVQHYLIEGLRLSKRLGVKSALAGLWVGGGKGLIFEPKDRQHIQPEFRQKIFYDYGDFLSSLNGCFSLAVTSGLLDRGAAHVYVTDTSKKSIGDLHDALASKARGRLKVDKVNIGDNTIIGYDCDIFAPCAVGHIYYLTQKTLKMAAEKNITVIDAAHELADAFSLEKHPLWPDRTKTIIQSLIAGQWHNGQDFWRKRRNFAKNDCS</sequence>
<accession>A0A8T0EY11</accession>
<dbReference type="Gene3D" id="3.40.50.720">
    <property type="entry name" value="NAD(P)-binding Rossmann-like Domain"/>
    <property type="match status" value="1"/>
</dbReference>
<dbReference type="InterPro" id="IPR046346">
    <property type="entry name" value="Aminoacid_DH-like_N_sf"/>
</dbReference>
<reference evidence="1" key="2">
    <citation type="submission" date="2020-06" db="EMBL/GenBank/DDBJ databases">
        <authorList>
            <person name="Sheffer M."/>
        </authorList>
    </citation>
    <scope>NUCLEOTIDE SEQUENCE</scope>
</reference>
<keyword evidence="2" id="KW-1185">Reference proteome</keyword>
<evidence type="ECO:0000313" key="2">
    <source>
        <dbReference type="Proteomes" id="UP000807504"/>
    </source>
</evidence>
<proteinExistence type="predicted"/>
<dbReference type="PANTHER" id="PTHR42722">
    <property type="entry name" value="LEUCINE DEHYDROGENASE"/>
    <property type="match status" value="1"/>
</dbReference>
<evidence type="ECO:0000313" key="1">
    <source>
        <dbReference type="EMBL" id="KAF8781629.1"/>
    </source>
</evidence>
<dbReference type="Proteomes" id="UP000807504">
    <property type="component" value="Unassembled WGS sequence"/>
</dbReference>
<reference evidence="1" key="1">
    <citation type="journal article" date="2020" name="bioRxiv">
        <title>Chromosome-level reference genome of the European wasp spider Argiope bruennichi: a resource for studies on range expansion and evolutionary adaptation.</title>
        <authorList>
            <person name="Sheffer M.M."/>
            <person name="Hoppe A."/>
            <person name="Krehenwinkel H."/>
            <person name="Uhl G."/>
            <person name="Kuss A.W."/>
            <person name="Jensen L."/>
            <person name="Jensen C."/>
            <person name="Gillespie R.G."/>
            <person name="Hoff K.J."/>
            <person name="Prost S."/>
        </authorList>
    </citation>
    <scope>NUCLEOTIDE SEQUENCE</scope>
</reference>
<comment type="caution">
    <text evidence="1">The sequence shown here is derived from an EMBL/GenBank/DDBJ whole genome shotgun (WGS) entry which is preliminary data.</text>
</comment>
<dbReference type="EMBL" id="JABXBU010001863">
    <property type="protein sequence ID" value="KAF8781629.1"/>
    <property type="molecule type" value="Genomic_DNA"/>
</dbReference>